<dbReference type="GO" id="GO:0009536">
    <property type="term" value="C:plastid"/>
    <property type="evidence" value="ECO:0007669"/>
    <property type="project" value="TreeGrafter"/>
</dbReference>
<comment type="caution">
    <text evidence="7">The sequence shown here is derived from an EMBL/GenBank/DDBJ whole genome shotgun (WGS) entry which is preliminary data.</text>
</comment>
<dbReference type="InterPro" id="IPR004561">
    <property type="entry name" value="IsoChor_synthase"/>
</dbReference>
<name>A0A835JKP9_9ROSI</name>
<evidence type="ECO:0000313" key="8">
    <source>
        <dbReference type="Proteomes" id="UP000657918"/>
    </source>
</evidence>
<dbReference type="PANTHER" id="PTHR47253:SF4">
    <property type="entry name" value="ISOCHORISMATE SYNTHASE 2, CHLOROPLASTIC"/>
    <property type="match status" value="1"/>
</dbReference>
<evidence type="ECO:0000256" key="2">
    <source>
        <dbReference type="ARBA" id="ARBA00005297"/>
    </source>
</evidence>
<evidence type="ECO:0000256" key="1">
    <source>
        <dbReference type="ARBA" id="ARBA00000799"/>
    </source>
</evidence>
<keyword evidence="5" id="KW-0413">Isomerase</keyword>
<accession>A0A835JKP9</accession>
<dbReference type="PANTHER" id="PTHR47253">
    <property type="match status" value="1"/>
</dbReference>
<dbReference type="Gene3D" id="3.60.120.10">
    <property type="entry name" value="Anthranilate synthase"/>
    <property type="match status" value="2"/>
</dbReference>
<organism evidence="7 8">
    <name type="scientific">Salix dunnii</name>
    <dbReference type="NCBI Taxonomy" id="1413687"/>
    <lineage>
        <taxon>Eukaryota</taxon>
        <taxon>Viridiplantae</taxon>
        <taxon>Streptophyta</taxon>
        <taxon>Embryophyta</taxon>
        <taxon>Tracheophyta</taxon>
        <taxon>Spermatophyta</taxon>
        <taxon>Magnoliopsida</taxon>
        <taxon>eudicotyledons</taxon>
        <taxon>Gunneridae</taxon>
        <taxon>Pentapetalae</taxon>
        <taxon>rosids</taxon>
        <taxon>fabids</taxon>
        <taxon>Malpighiales</taxon>
        <taxon>Salicaceae</taxon>
        <taxon>Saliceae</taxon>
        <taxon>Salix</taxon>
    </lineage>
</organism>
<sequence length="615" mass="68953">MAAATLARHSLAHFMDLDSIKNSIAAQPVSRRQSLHLFNHGYCYHKPWPVVVSMNGCQGNPRDRVPIGSIETRTFPAVQSPALATATLNLAISELKANPPLFTSGILRLQVPIQEQIEAIDWLHCQQQILPRCYFSGRRQSKDFTDVTNGNGYQNSNNLISVAGVGSAVLFRNVHPFQYSDWKSIKRFLSASCPLIRAYGAIRFDSRANISSEWEAFGSFYFIIPQVEFDELDGSSILAATIAWDNALSWTWEQAVDAVEATMTQISSNVMKLSKEVTRSFIIRNSHIPCKMHWDLTVERALRIISRSNSPLIKVVLARSSKIVIANDINPIAWLAYLQVKGENAYQFCLQPPNAPAFIGNTASVILNLDIVNRFSFVYAFSLQNLHLHWTEHIFYVNLRQISFLDLYKLYEQPEQLFHRNFLGISSEAIAGTRARGASMALDLQIQLDLLSSPKDHLEFTIVRENIRKKLEAVCDRIVVEPNKAIRKLPILQHLYARLAGELRSEDDEFNILSSLHPTPAVCGFPTEEARLLITESEVFDRGMYAGPVGWFGGGESEFAVGIRSALVEKGLGALVYAGTGIVKGSNPSLEWDELELKTSQFTKLLKLEDPSRQK</sequence>
<dbReference type="GO" id="GO:0008909">
    <property type="term" value="F:isochorismate synthase activity"/>
    <property type="evidence" value="ECO:0007669"/>
    <property type="project" value="UniProtKB-EC"/>
</dbReference>
<dbReference type="GO" id="GO:0042372">
    <property type="term" value="P:phylloquinone biosynthetic process"/>
    <property type="evidence" value="ECO:0007669"/>
    <property type="project" value="TreeGrafter"/>
</dbReference>
<dbReference type="Pfam" id="PF00425">
    <property type="entry name" value="Chorismate_bind"/>
    <property type="match status" value="1"/>
</dbReference>
<evidence type="ECO:0000256" key="5">
    <source>
        <dbReference type="ARBA" id="ARBA00023235"/>
    </source>
</evidence>
<dbReference type="EC" id="5.4.4.2" evidence="3"/>
<evidence type="ECO:0000256" key="3">
    <source>
        <dbReference type="ARBA" id="ARBA00012824"/>
    </source>
</evidence>
<evidence type="ECO:0000256" key="4">
    <source>
        <dbReference type="ARBA" id="ARBA00022842"/>
    </source>
</evidence>
<protein>
    <recommendedName>
        <fullName evidence="3">isochorismate synthase</fullName>
        <ecNumber evidence="3">5.4.4.2</ecNumber>
    </recommendedName>
</protein>
<dbReference type="EMBL" id="JADGMS010000012">
    <property type="protein sequence ID" value="KAF9671487.1"/>
    <property type="molecule type" value="Genomic_DNA"/>
</dbReference>
<evidence type="ECO:0000313" key="7">
    <source>
        <dbReference type="EMBL" id="KAF9671487.1"/>
    </source>
</evidence>
<proteinExistence type="inferred from homology"/>
<feature type="domain" description="Chorismate-utilising enzyme C-terminal" evidence="6">
    <location>
        <begin position="414"/>
        <end position="598"/>
    </location>
</feature>
<dbReference type="InterPro" id="IPR005801">
    <property type="entry name" value="ADC_synthase"/>
</dbReference>
<comment type="catalytic activity">
    <reaction evidence="1">
        <text>chorismate = isochorismate</text>
        <dbReference type="Rhea" id="RHEA:18985"/>
        <dbReference type="ChEBI" id="CHEBI:29748"/>
        <dbReference type="ChEBI" id="CHEBI:29780"/>
        <dbReference type="EC" id="5.4.4.2"/>
    </reaction>
</comment>
<gene>
    <name evidence="7" type="ORF">SADUNF_Sadunf12G0052800</name>
</gene>
<dbReference type="InterPro" id="IPR015890">
    <property type="entry name" value="Chorismate_C"/>
</dbReference>
<dbReference type="InterPro" id="IPR044250">
    <property type="entry name" value="MenF-like"/>
</dbReference>
<dbReference type="OrthoDB" id="8119704at2759"/>
<keyword evidence="4" id="KW-0460">Magnesium</keyword>
<dbReference type="SUPFAM" id="SSF56322">
    <property type="entry name" value="ADC synthase"/>
    <property type="match status" value="1"/>
</dbReference>
<keyword evidence="8" id="KW-1185">Reference proteome</keyword>
<evidence type="ECO:0000259" key="6">
    <source>
        <dbReference type="Pfam" id="PF00425"/>
    </source>
</evidence>
<dbReference type="NCBIfam" id="TIGR00543">
    <property type="entry name" value="isochor_syn"/>
    <property type="match status" value="1"/>
</dbReference>
<reference evidence="7 8" key="1">
    <citation type="submission" date="2020-10" db="EMBL/GenBank/DDBJ databases">
        <title>Plant Genome Project.</title>
        <authorList>
            <person name="Zhang R.-G."/>
        </authorList>
    </citation>
    <scope>NUCLEOTIDE SEQUENCE [LARGE SCALE GENOMIC DNA]</scope>
    <source>
        <strain evidence="7">FAFU-HL-1</strain>
        <tissue evidence="7">Leaf</tissue>
    </source>
</reference>
<dbReference type="AlphaFoldDB" id="A0A835JKP9"/>
<dbReference type="Proteomes" id="UP000657918">
    <property type="component" value="Unassembled WGS sequence"/>
</dbReference>
<comment type="similarity">
    <text evidence="2">Belongs to the isochorismate synthase family.</text>
</comment>